<protein>
    <submittedName>
        <fullName evidence="4">Secreted protein</fullName>
    </submittedName>
</protein>
<evidence type="ECO:0000256" key="1">
    <source>
        <dbReference type="SAM" id="MobiDB-lite"/>
    </source>
</evidence>
<dbReference type="AlphaFoldDB" id="A0A0N5AWH5"/>
<feature type="signal peptide" evidence="2">
    <location>
        <begin position="1"/>
        <end position="18"/>
    </location>
</feature>
<evidence type="ECO:0000313" key="3">
    <source>
        <dbReference type="Proteomes" id="UP000046393"/>
    </source>
</evidence>
<keyword evidence="2" id="KW-0732">Signal</keyword>
<name>A0A0N5AWH5_9BILA</name>
<proteinExistence type="predicted"/>
<accession>A0A0N5AWH5</accession>
<sequence length="72" mass="7929">MLVQCGFALLLLLHLTAAHMMPVHLNLPLTDGNGPLIDLSETVDTDYSDDVSKYRRARRSRGNSDDSGNESN</sequence>
<organism evidence="3 4">
    <name type="scientific">Syphacia muris</name>
    <dbReference type="NCBI Taxonomy" id="451379"/>
    <lineage>
        <taxon>Eukaryota</taxon>
        <taxon>Metazoa</taxon>
        <taxon>Ecdysozoa</taxon>
        <taxon>Nematoda</taxon>
        <taxon>Chromadorea</taxon>
        <taxon>Rhabditida</taxon>
        <taxon>Spirurina</taxon>
        <taxon>Oxyuridomorpha</taxon>
        <taxon>Oxyuroidea</taxon>
        <taxon>Oxyuridae</taxon>
        <taxon>Syphacia</taxon>
    </lineage>
</organism>
<keyword evidence="3" id="KW-1185">Reference proteome</keyword>
<feature type="region of interest" description="Disordered" evidence="1">
    <location>
        <begin position="45"/>
        <end position="72"/>
    </location>
</feature>
<feature type="chain" id="PRO_5005893700" evidence="2">
    <location>
        <begin position="19"/>
        <end position="72"/>
    </location>
</feature>
<dbReference type="WBParaSite" id="SMUV_0000927501-mRNA-1">
    <property type="protein sequence ID" value="SMUV_0000927501-mRNA-1"/>
    <property type="gene ID" value="SMUV_0000927501"/>
</dbReference>
<dbReference type="Proteomes" id="UP000046393">
    <property type="component" value="Unplaced"/>
</dbReference>
<evidence type="ECO:0000256" key="2">
    <source>
        <dbReference type="SAM" id="SignalP"/>
    </source>
</evidence>
<reference evidence="4" key="1">
    <citation type="submission" date="2017-02" db="UniProtKB">
        <authorList>
            <consortium name="WormBaseParasite"/>
        </authorList>
    </citation>
    <scope>IDENTIFICATION</scope>
</reference>
<evidence type="ECO:0000313" key="4">
    <source>
        <dbReference type="WBParaSite" id="SMUV_0000927501-mRNA-1"/>
    </source>
</evidence>